<accession>A0ABT1X3Z7</accession>
<feature type="compositionally biased region" description="Low complexity" evidence="9">
    <location>
        <begin position="41"/>
        <end position="55"/>
    </location>
</feature>
<keyword evidence="8 12" id="KW-0413">Isomerase</keyword>
<dbReference type="PANTHER" id="PTHR47245">
    <property type="entry name" value="PEPTIDYLPROLYL ISOMERASE"/>
    <property type="match status" value="1"/>
</dbReference>
<feature type="region of interest" description="Disordered" evidence="9">
    <location>
        <begin position="299"/>
        <end position="348"/>
    </location>
</feature>
<organism evidence="12 13">
    <name type="scientific">Roseomonas populi</name>
    <dbReference type="NCBI Taxonomy" id="3121582"/>
    <lineage>
        <taxon>Bacteria</taxon>
        <taxon>Pseudomonadati</taxon>
        <taxon>Pseudomonadota</taxon>
        <taxon>Alphaproteobacteria</taxon>
        <taxon>Acetobacterales</taxon>
        <taxon>Roseomonadaceae</taxon>
        <taxon>Roseomonas</taxon>
    </lineage>
</organism>
<name>A0ABT1X3Z7_9PROT</name>
<evidence type="ECO:0000256" key="8">
    <source>
        <dbReference type="PROSITE-ProRule" id="PRU00278"/>
    </source>
</evidence>
<evidence type="ECO:0000259" key="11">
    <source>
        <dbReference type="PROSITE" id="PS50198"/>
    </source>
</evidence>
<feature type="region of interest" description="Disordered" evidence="9">
    <location>
        <begin position="22"/>
        <end position="55"/>
    </location>
</feature>
<keyword evidence="13" id="KW-1185">Reference proteome</keyword>
<evidence type="ECO:0000313" key="13">
    <source>
        <dbReference type="Proteomes" id="UP001524642"/>
    </source>
</evidence>
<dbReference type="InterPro" id="IPR027304">
    <property type="entry name" value="Trigger_fact/SurA_dom_sf"/>
</dbReference>
<dbReference type="GO" id="GO:0003755">
    <property type="term" value="F:peptidyl-prolyl cis-trans isomerase activity"/>
    <property type="evidence" value="ECO:0007669"/>
    <property type="project" value="UniProtKB-EC"/>
</dbReference>
<comment type="caution">
    <text evidence="12">The sequence shown here is derived from an EMBL/GenBank/DDBJ whole genome shotgun (WGS) entry which is preliminary data.</text>
</comment>
<evidence type="ECO:0000256" key="4">
    <source>
        <dbReference type="ARBA" id="ARBA00018370"/>
    </source>
</evidence>
<sequence length="348" mass="36222">MRRLLLATAALSALLVGAPAFAQAPAPSSPAPSAPAPAAPAPSAAPAAGQAATPAGNPVVARVDGQEIRLSDVRDAAQELPDELRNAPPAMLFPLILDQLVAQKAIVAKARAEGLQNDPEVQRRVARATDQELQQALLRREVAPALTEEALRARYTRESANRQGEEEVHARHILVPTEAAANAALAEVRKPGADFAEVARRLSTGPGSQQGGDLGFFKKSDMIPEFAEAAFALRPGQISEKPIQTPFGWHVIKVEERRTAPAASFEDSQDALRQAAFEEAVNAAVERIRNAAKVERFNLDGSPQRAPTLLDGATPPAPGGAGAPAPGGAQAPAPGGAQPPAAAPAQRR</sequence>
<dbReference type="EC" id="5.2.1.8" evidence="3"/>
<feature type="signal peptide" evidence="10">
    <location>
        <begin position="1"/>
        <end position="22"/>
    </location>
</feature>
<feature type="compositionally biased region" description="Pro residues" evidence="9">
    <location>
        <begin position="27"/>
        <end position="40"/>
    </location>
</feature>
<dbReference type="PROSITE" id="PS50198">
    <property type="entry name" value="PPIC_PPIASE_2"/>
    <property type="match status" value="1"/>
</dbReference>
<reference evidence="12 13" key="1">
    <citation type="submission" date="2022-06" db="EMBL/GenBank/DDBJ databases">
        <title>Roseomonas CN29.</title>
        <authorList>
            <person name="Cheng Y."/>
            <person name="He X."/>
        </authorList>
    </citation>
    <scope>NUCLEOTIDE SEQUENCE [LARGE SCALE GENOMIC DNA]</scope>
    <source>
        <strain evidence="12 13">CN29</strain>
    </source>
</reference>
<comment type="similarity">
    <text evidence="2">Belongs to the PpiC/parvulin rotamase family.</text>
</comment>
<feature type="chain" id="PRO_5046113661" description="Parvulin-like PPIase" evidence="10">
    <location>
        <begin position="23"/>
        <end position="348"/>
    </location>
</feature>
<evidence type="ECO:0000256" key="10">
    <source>
        <dbReference type="SAM" id="SignalP"/>
    </source>
</evidence>
<dbReference type="InterPro" id="IPR000297">
    <property type="entry name" value="PPIase_PpiC"/>
</dbReference>
<evidence type="ECO:0000313" key="12">
    <source>
        <dbReference type="EMBL" id="MCR0982837.1"/>
    </source>
</evidence>
<dbReference type="SUPFAM" id="SSF54534">
    <property type="entry name" value="FKBP-like"/>
    <property type="match status" value="1"/>
</dbReference>
<dbReference type="RefSeq" id="WP_257716508.1">
    <property type="nucleotide sequence ID" value="NZ_JANJOU010000009.1"/>
</dbReference>
<dbReference type="EMBL" id="JANJOU010000009">
    <property type="protein sequence ID" value="MCR0982837.1"/>
    <property type="molecule type" value="Genomic_DNA"/>
</dbReference>
<dbReference type="Pfam" id="PF00639">
    <property type="entry name" value="Rotamase"/>
    <property type="match status" value="1"/>
</dbReference>
<evidence type="ECO:0000256" key="2">
    <source>
        <dbReference type="ARBA" id="ARBA00007656"/>
    </source>
</evidence>
<dbReference type="SUPFAM" id="SSF109998">
    <property type="entry name" value="Triger factor/SurA peptide-binding domain-like"/>
    <property type="match status" value="1"/>
</dbReference>
<feature type="domain" description="PpiC" evidence="11">
    <location>
        <begin position="165"/>
        <end position="256"/>
    </location>
</feature>
<protein>
    <recommendedName>
        <fullName evidence="4">Parvulin-like PPIase</fullName>
        <ecNumber evidence="3">5.2.1.8</ecNumber>
    </recommendedName>
    <alternativeName>
        <fullName evidence="6">Peptidyl-prolyl cis-trans isomerase plp</fullName>
    </alternativeName>
    <alternativeName>
        <fullName evidence="7">Rotamase plp</fullName>
    </alternativeName>
</protein>
<keyword evidence="10" id="KW-0732">Signal</keyword>
<evidence type="ECO:0000256" key="9">
    <source>
        <dbReference type="SAM" id="MobiDB-lite"/>
    </source>
</evidence>
<evidence type="ECO:0000256" key="6">
    <source>
        <dbReference type="ARBA" id="ARBA00030642"/>
    </source>
</evidence>
<proteinExistence type="inferred from homology"/>
<comment type="catalytic activity">
    <reaction evidence="1">
        <text>[protein]-peptidylproline (omega=180) = [protein]-peptidylproline (omega=0)</text>
        <dbReference type="Rhea" id="RHEA:16237"/>
        <dbReference type="Rhea" id="RHEA-COMP:10747"/>
        <dbReference type="Rhea" id="RHEA-COMP:10748"/>
        <dbReference type="ChEBI" id="CHEBI:83833"/>
        <dbReference type="ChEBI" id="CHEBI:83834"/>
        <dbReference type="EC" id="5.2.1.8"/>
    </reaction>
</comment>
<feature type="compositionally biased region" description="Low complexity" evidence="9">
    <location>
        <begin position="323"/>
        <end position="348"/>
    </location>
</feature>
<keyword evidence="5 8" id="KW-0697">Rotamase</keyword>
<dbReference type="PANTHER" id="PTHR47245:SF2">
    <property type="entry name" value="PEPTIDYL-PROLYL CIS-TRANS ISOMERASE HP_0175-RELATED"/>
    <property type="match status" value="1"/>
</dbReference>
<dbReference type="Gene3D" id="3.10.50.40">
    <property type="match status" value="1"/>
</dbReference>
<evidence type="ECO:0000256" key="3">
    <source>
        <dbReference type="ARBA" id="ARBA00013194"/>
    </source>
</evidence>
<evidence type="ECO:0000256" key="7">
    <source>
        <dbReference type="ARBA" id="ARBA00031484"/>
    </source>
</evidence>
<dbReference type="InterPro" id="IPR050245">
    <property type="entry name" value="PrsA_foldase"/>
</dbReference>
<evidence type="ECO:0000256" key="1">
    <source>
        <dbReference type="ARBA" id="ARBA00000971"/>
    </source>
</evidence>
<dbReference type="Proteomes" id="UP001524642">
    <property type="component" value="Unassembled WGS sequence"/>
</dbReference>
<evidence type="ECO:0000256" key="5">
    <source>
        <dbReference type="ARBA" id="ARBA00023110"/>
    </source>
</evidence>
<gene>
    <name evidence="12" type="ORF">NRP21_12355</name>
</gene>
<dbReference type="InterPro" id="IPR046357">
    <property type="entry name" value="PPIase_dom_sf"/>
</dbReference>